<name>A0AAE7CUE6_9LACT</name>
<keyword evidence="3" id="KW-1185">Reference proteome</keyword>
<evidence type="ECO:0000256" key="1">
    <source>
        <dbReference type="SAM" id="Phobius"/>
    </source>
</evidence>
<gene>
    <name evidence="2" type="ORF">GU334_10955</name>
</gene>
<feature type="transmembrane region" description="Helical" evidence="1">
    <location>
        <begin position="341"/>
        <end position="360"/>
    </location>
</feature>
<feature type="transmembrane region" description="Helical" evidence="1">
    <location>
        <begin position="151"/>
        <end position="173"/>
    </location>
</feature>
<organism evidence="2 3">
    <name type="scientific">Pseudolactococcus raffinolactis</name>
    <dbReference type="NCBI Taxonomy" id="1366"/>
    <lineage>
        <taxon>Bacteria</taxon>
        <taxon>Bacillati</taxon>
        <taxon>Bacillota</taxon>
        <taxon>Bacilli</taxon>
        <taxon>Lactobacillales</taxon>
        <taxon>Streptococcaceae</taxon>
        <taxon>Pseudolactococcus</taxon>
    </lineage>
</organism>
<keyword evidence="1" id="KW-0472">Membrane</keyword>
<feature type="transmembrane region" description="Helical" evidence="1">
    <location>
        <begin position="372"/>
        <end position="391"/>
    </location>
</feature>
<accession>A0AAE7CUE6</accession>
<dbReference type="EMBL" id="CP047628">
    <property type="protein sequence ID" value="QIW59392.1"/>
    <property type="molecule type" value="Genomic_DNA"/>
</dbReference>
<feature type="transmembrane region" description="Helical" evidence="1">
    <location>
        <begin position="301"/>
        <end position="321"/>
    </location>
</feature>
<evidence type="ECO:0000313" key="2">
    <source>
        <dbReference type="EMBL" id="QIW59392.1"/>
    </source>
</evidence>
<proteinExistence type="predicted"/>
<dbReference type="AlphaFoldDB" id="A0AAE7CUE6"/>
<dbReference type="Proteomes" id="UP000501558">
    <property type="component" value="Chromosome"/>
</dbReference>
<reference evidence="2 3" key="1">
    <citation type="submission" date="2019-12" db="EMBL/GenBank/DDBJ databases">
        <title>Whole genome sequences of Lactococcus raffinolactis strains isolated from sewage.</title>
        <authorList>
            <person name="Ybazeta G."/>
            <person name="Ross M."/>
            <person name="Brabant-Kirwan D."/>
            <person name="Saleh M."/>
            <person name="Dillon J.A."/>
            <person name="Splinter K."/>
            <person name="Nokhbeh R."/>
        </authorList>
    </citation>
    <scope>NUCLEOTIDE SEQUENCE [LARGE SCALE GENOMIC DNA]</scope>
    <source>
        <strain evidence="2 3">Lr_19_14</strain>
    </source>
</reference>
<feature type="transmembrane region" description="Helical" evidence="1">
    <location>
        <begin position="193"/>
        <end position="215"/>
    </location>
</feature>
<feature type="transmembrane region" description="Helical" evidence="1">
    <location>
        <begin position="243"/>
        <end position="261"/>
    </location>
</feature>
<keyword evidence="1" id="KW-0812">Transmembrane</keyword>
<dbReference type="RefSeq" id="WP_167841591.1">
    <property type="nucleotide sequence ID" value="NZ_CP047628.1"/>
</dbReference>
<keyword evidence="1" id="KW-1133">Transmembrane helix</keyword>
<sequence>MKKVFKAYFKLRKGWIITLYGLLLLAGLASMVNDNVQWHKWEAAVTKNTNAKEYQKFRSYYKNNPDLDVYGTVTPESHIKYLNSVPINSVFFKEDRVTGKMIYQSSPAEYETYRDNLLAYYPKKDNYFYDRIIFRNLPSETNEHTNVQINLVALMSETILLTFVVAFALAVVLDQSKHITAFIGSRMGGTTTLHFAQFIYWVGIPLIIASILSPITHLTRQFFIPSQYVKIPWEKVLELSGEALSVALIAAIGVSLVDALVGKPVYKIVTGVLAVPALAIAMSNLRQLITCRAISDIMVKIPLFIYMFVFAAIVIPIVLVLQKSQSLEQDSFYIKLKALRLPFYIGIVILTIIEFFLPFFMMGRVLDSPLTVVINSVMMVGLLAVFAKLVLDKDIRNFLKK</sequence>
<feature type="transmembrane region" description="Helical" evidence="1">
    <location>
        <begin position="268"/>
        <end position="289"/>
    </location>
</feature>
<evidence type="ECO:0000313" key="3">
    <source>
        <dbReference type="Proteomes" id="UP000501558"/>
    </source>
</evidence>
<protein>
    <submittedName>
        <fullName evidence="2">Uncharacterized protein</fullName>
    </submittedName>
</protein>